<keyword evidence="2" id="KW-1185">Reference proteome</keyword>
<name>A0ABD2XZI3_9GENT</name>
<evidence type="ECO:0000313" key="1">
    <source>
        <dbReference type="EMBL" id="KAL3498947.1"/>
    </source>
</evidence>
<comment type="caution">
    <text evidence="1">The sequence shown here is derived from an EMBL/GenBank/DDBJ whole genome shotgun (WGS) entry which is preliminary data.</text>
</comment>
<dbReference type="AlphaFoldDB" id="A0ABD2XZI3"/>
<evidence type="ECO:0000313" key="2">
    <source>
        <dbReference type="Proteomes" id="UP001630127"/>
    </source>
</evidence>
<protein>
    <submittedName>
        <fullName evidence="1">Uncharacterized protein</fullName>
    </submittedName>
</protein>
<gene>
    <name evidence="1" type="ORF">ACH5RR_041679</name>
</gene>
<dbReference type="EMBL" id="JBJUIK010000017">
    <property type="protein sequence ID" value="KAL3498947.1"/>
    <property type="molecule type" value="Genomic_DNA"/>
</dbReference>
<reference evidence="1 2" key="1">
    <citation type="submission" date="2024-11" db="EMBL/GenBank/DDBJ databases">
        <title>A near-complete genome assembly of Cinchona calisaya.</title>
        <authorList>
            <person name="Lian D.C."/>
            <person name="Zhao X.W."/>
            <person name="Wei L."/>
        </authorList>
    </citation>
    <scope>NUCLEOTIDE SEQUENCE [LARGE SCALE GENOMIC DNA]</scope>
    <source>
        <tissue evidence="1">Nenye</tissue>
    </source>
</reference>
<proteinExistence type="predicted"/>
<sequence>MGAHFIEAAGLKIEICIVWSGWLGHGSRSLNMGLKESFLQSTHGWVEDSISCRLIHPNAEYIDLCNGCSIAKSGHKKDRARKWQNVAKDGFSLHTKIDIILQFANIAG</sequence>
<organism evidence="1 2">
    <name type="scientific">Cinchona calisaya</name>
    <dbReference type="NCBI Taxonomy" id="153742"/>
    <lineage>
        <taxon>Eukaryota</taxon>
        <taxon>Viridiplantae</taxon>
        <taxon>Streptophyta</taxon>
        <taxon>Embryophyta</taxon>
        <taxon>Tracheophyta</taxon>
        <taxon>Spermatophyta</taxon>
        <taxon>Magnoliopsida</taxon>
        <taxon>eudicotyledons</taxon>
        <taxon>Gunneridae</taxon>
        <taxon>Pentapetalae</taxon>
        <taxon>asterids</taxon>
        <taxon>lamiids</taxon>
        <taxon>Gentianales</taxon>
        <taxon>Rubiaceae</taxon>
        <taxon>Cinchonoideae</taxon>
        <taxon>Cinchoneae</taxon>
        <taxon>Cinchona</taxon>
    </lineage>
</organism>
<dbReference type="Proteomes" id="UP001630127">
    <property type="component" value="Unassembled WGS sequence"/>
</dbReference>
<accession>A0ABD2XZI3</accession>